<dbReference type="Pfam" id="PF00476">
    <property type="entry name" value="DNA_pol_A"/>
    <property type="match status" value="1"/>
</dbReference>
<evidence type="ECO:0000256" key="4">
    <source>
        <dbReference type="ARBA" id="ARBA00022695"/>
    </source>
</evidence>
<keyword evidence="3" id="KW-0808">Transferase</keyword>
<dbReference type="InterPro" id="IPR019760">
    <property type="entry name" value="DNA-dir_DNA_pol_A_CS"/>
</dbReference>
<feature type="domain" description="DNA-directed DNA polymerase family A palm" evidence="7">
    <location>
        <begin position="411"/>
        <end position="616"/>
    </location>
</feature>
<dbReference type="Proteomes" id="UP001254848">
    <property type="component" value="Unassembled WGS sequence"/>
</dbReference>
<sequence>MLLFDIESDGLLDDLTKIHCMTISDLSTRTCYRPAEVERGVRRLLQAVLDDEPIGGHNVINFDIQAIQKVYPWFVIPRDKRHLVVDTLVLARLIYTNLADLDAPLLRSGKLPGKLYKAQSLRAWGHRLGVLKGDFALHTEEDEEKWAIFTEEMLAYNEQDVAVTEALWARIAAKEYSPVAIELEHQAQWLISQQVRNGFPFDQFKAKELEAVLRGRAAVLSTQLGGEVPPIPDKDFIPKRDNKKLGYIAGVPVKRFKTFNPNSRQQIEWIVTKHFGYLPGNLDLYNLPDDAKDVPEDTLKAAIAAGKYPLKVDETTFRFIQHDAAAPEELRKIASTFEEYLTVSKRLGQLADGKEAWLKSIGKDGNIHGSVITNGAVTGRATHSRPNIAQVPKVLHGKDGSVLTGYEGRYGAECRELFTVPPGWVQAGIDASGLELRCLAHFMAPYDGGSYADTVVNGDVHTLNQQAAGLPSRDKAKTFIYAFLYGAGVTKIGKIVEGTDQDGKRLKKAFLEKTPALASLQKAIEDTLVAEMFRGRVRKWRRRHLKGLDGRLLHVRYLHAALNTLLQAAGAAICKKWIVTLEDRLVAKGLKHGWDGDFAYLAWVHDEVQVACRTEEIAKLVVETAQEAMRETQAFFKFRVQLDTEGKIGPNWAVCH</sequence>
<organism evidence="8 9">
    <name type="scientific">Anaeroselena agilis</name>
    <dbReference type="NCBI Taxonomy" id="3063788"/>
    <lineage>
        <taxon>Bacteria</taxon>
        <taxon>Bacillati</taxon>
        <taxon>Bacillota</taxon>
        <taxon>Negativicutes</taxon>
        <taxon>Acetonemataceae</taxon>
        <taxon>Anaeroselena</taxon>
    </lineage>
</organism>
<comment type="catalytic activity">
    <reaction evidence="6">
        <text>DNA(n) + a 2'-deoxyribonucleoside 5'-triphosphate = DNA(n+1) + diphosphate</text>
        <dbReference type="Rhea" id="RHEA:22508"/>
        <dbReference type="Rhea" id="RHEA-COMP:17339"/>
        <dbReference type="Rhea" id="RHEA-COMP:17340"/>
        <dbReference type="ChEBI" id="CHEBI:33019"/>
        <dbReference type="ChEBI" id="CHEBI:61560"/>
        <dbReference type="ChEBI" id="CHEBI:173112"/>
        <dbReference type="EC" id="2.7.7.7"/>
    </reaction>
</comment>
<reference evidence="8 9" key="1">
    <citation type="submission" date="2023-07" db="EMBL/GenBank/DDBJ databases">
        <title>The novel representative of Negativicutes class, Anaeroselena agilis gen. nov. sp. nov.</title>
        <authorList>
            <person name="Prokofeva M.I."/>
            <person name="Elcheninov A.G."/>
            <person name="Klyukina A."/>
            <person name="Kublanov I.V."/>
            <person name="Frolov E.N."/>
            <person name="Podosokorskaya O.A."/>
        </authorList>
    </citation>
    <scope>NUCLEOTIDE SEQUENCE [LARGE SCALE GENOMIC DNA]</scope>
    <source>
        <strain evidence="8 9">4137-cl</strain>
    </source>
</reference>
<dbReference type="RefSeq" id="WP_413779166.1">
    <property type="nucleotide sequence ID" value="NZ_JAUOZS010000001.1"/>
</dbReference>
<dbReference type="PROSITE" id="PS00447">
    <property type="entry name" value="DNA_POLYMERASE_A"/>
    <property type="match status" value="1"/>
</dbReference>
<evidence type="ECO:0000256" key="3">
    <source>
        <dbReference type="ARBA" id="ARBA00022679"/>
    </source>
</evidence>
<evidence type="ECO:0000256" key="5">
    <source>
        <dbReference type="ARBA" id="ARBA00022932"/>
    </source>
</evidence>
<dbReference type="SUPFAM" id="SSF53098">
    <property type="entry name" value="Ribonuclease H-like"/>
    <property type="match status" value="1"/>
</dbReference>
<dbReference type="PANTHER" id="PTHR10133">
    <property type="entry name" value="DNA POLYMERASE I"/>
    <property type="match status" value="1"/>
</dbReference>
<accession>A0ABU3NUY5</accession>
<dbReference type="EMBL" id="JAUOZS010000001">
    <property type="protein sequence ID" value="MDT8900630.1"/>
    <property type="molecule type" value="Genomic_DNA"/>
</dbReference>
<evidence type="ECO:0000313" key="9">
    <source>
        <dbReference type="Proteomes" id="UP001254848"/>
    </source>
</evidence>
<dbReference type="InterPro" id="IPR012337">
    <property type="entry name" value="RNaseH-like_sf"/>
</dbReference>
<dbReference type="InterPro" id="IPR001098">
    <property type="entry name" value="DNA-dir_DNA_pol_A_palm_dom"/>
</dbReference>
<dbReference type="InterPro" id="IPR036397">
    <property type="entry name" value="RNaseH_sf"/>
</dbReference>
<evidence type="ECO:0000256" key="6">
    <source>
        <dbReference type="ARBA" id="ARBA00049244"/>
    </source>
</evidence>
<keyword evidence="4" id="KW-0548">Nucleotidyltransferase</keyword>
<keyword evidence="9" id="KW-1185">Reference proteome</keyword>
<dbReference type="Gene3D" id="3.30.70.370">
    <property type="match status" value="2"/>
</dbReference>
<dbReference type="InterPro" id="IPR002298">
    <property type="entry name" value="DNA_polymerase_A"/>
</dbReference>
<evidence type="ECO:0000256" key="2">
    <source>
        <dbReference type="ARBA" id="ARBA00012417"/>
    </source>
</evidence>
<dbReference type="SMART" id="SM00482">
    <property type="entry name" value="POLAc"/>
    <property type="match status" value="1"/>
</dbReference>
<proteinExistence type="inferred from homology"/>
<dbReference type="EC" id="2.7.7.7" evidence="2"/>
<dbReference type="PANTHER" id="PTHR10133:SF62">
    <property type="entry name" value="DNA POLYMERASE THETA"/>
    <property type="match status" value="1"/>
</dbReference>
<comment type="similarity">
    <text evidence="1">Belongs to the DNA polymerase type-A family.</text>
</comment>
<name>A0ABU3NUY5_9FIRM</name>
<gene>
    <name evidence="8" type="ORF">Q4T40_05170</name>
</gene>
<evidence type="ECO:0000259" key="7">
    <source>
        <dbReference type="SMART" id="SM00482"/>
    </source>
</evidence>
<dbReference type="InterPro" id="IPR043502">
    <property type="entry name" value="DNA/RNA_pol_sf"/>
</dbReference>
<dbReference type="SUPFAM" id="SSF56672">
    <property type="entry name" value="DNA/RNA polymerases"/>
    <property type="match status" value="1"/>
</dbReference>
<keyword evidence="5" id="KW-0239">DNA-directed DNA polymerase</keyword>
<protein>
    <recommendedName>
        <fullName evidence="2">DNA-directed DNA polymerase</fullName>
        <ecNumber evidence="2">2.7.7.7</ecNumber>
    </recommendedName>
</protein>
<evidence type="ECO:0000256" key="1">
    <source>
        <dbReference type="ARBA" id="ARBA00007705"/>
    </source>
</evidence>
<dbReference type="Gene3D" id="3.30.420.10">
    <property type="entry name" value="Ribonuclease H-like superfamily/Ribonuclease H"/>
    <property type="match status" value="1"/>
</dbReference>
<evidence type="ECO:0000313" key="8">
    <source>
        <dbReference type="EMBL" id="MDT8900630.1"/>
    </source>
</evidence>
<comment type="caution">
    <text evidence="8">The sequence shown here is derived from an EMBL/GenBank/DDBJ whole genome shotgun (WGS) entry which is preliminary data.</text>
</comment>